<feature type="transmembrane region" description="Helical" evidence="1">
    <location>
        <begin position="12"/>
        <end position="31"/>
    </location>
</feature>
<accession>A0ABX0QNI8</accession>
<proteinExistence type="predicted"/>
<feature type="transmembrane region" description="Helical" evidence="1">
    <location>
        <begin position="239"/>
        <end position="258"/>
    </location>
</feature>
<comment type="caution">
    <text evidence="2">The sequence shown here is derived from an EMBL/GenBank/DDBJ whole genome shotgun (WGS) entry which is preliminary data.</text>
</comment>
<evidence type="ECO:0000313" key="3">
    <source>
        <dbReference type="Proteomes" id="UP000606008"/>
    </source>
</evidence>
<keyword evidence="1" id="KW-1133">Transmembrane helix</keyword>
<keyword evidence="1" id="KW-0472">Membrane</keyword>
<evidence type="ECO:0000256" key="1">
    <source>
        <dbReference type="SAM" id="Phobius"/>
    </source>
</evidence>
<feature type="transmembrane region" description="Helical" evidence="1">
    <location>
        <begin position="323"/>
        <end position="345"/>
    </location>
</feature>
<dbReference type="EMBL" id="WAEL01000011">
    <property type="protein sequence ID" value="NID13343.1"/>
    <property type="molecule type" value="Genomic_DNA"/>
</dbReference>
<keyword evidence="1" id="KW-0812">Transmembrane</keyword>
<feature type="transmembrane region" description="Helical" evidence="1">
    <location>
        <begin position="383"/>
        <end position="404"/>
    </location>
</feature>
<feature type="transmembrane region" description="Helical" evidence="1">
    <location>
        <begin position="278"/>
        <end position="302"/>
    </location>
</feature>
<dbReference type="InterPro" id="IPR025367">
    <property type="entry name" value="DUF4271"/>
</dbReference>
<protein>
    <submittedName>
        <fullName evidence="2">DUF4271 domain-containing protein</fullName>
    </submittedName>
</protein>
<dbReference type="Proteomes" id="UP000606008">
    <property type="component" value="Unassembled WGS sequence"/>
</dbReference>
<sequence>MSGLRTKTLICLGVRIASHSLFHLFVLFVFLSVPVNAQGRQEGIGPAQAYFPVHDFQQEFLIYDEAFKTYVPFIAEQHNTENALSASVDIESNRHYKLLIQSEKDGFLFIDAALRRKCPAGKWLVLDIDSLYQLYRKPQLFVTLYGPSALSNWQLVVGYPRAAASQTIRLNDDLLSVRPRNKSPYGNFFSVCLLFLLASHAFLYTFFRRAFQLFYNPINLLRLEAPDDSFIVNRPLSRISLAFTLNLSLLLTFLFVYIQHLNVPLFGLNGVLAQYQTFLWLVASYAVISLIVFLLLIGKYLLIAAVGSLYKYEALVNLHYFKVLQSSLIFSVLLVLLVSVVYPYMSATDTSVSYILIPFVGFYLVRLAWLYVTFVQLMPVKNLYLFSYLCIVELIPLVVGIRFAV</sequence>
<gene>
    <name evidence="2" type="ORF">F7231_24445</name>
</gene>
<organism evidence="2 3">
    <name type="scientific">Fibrivirga algicola</name>
    <dbReference type="NCBI Taxonomy" id="2950420"/>
    <lineage>
        <taxon>Bacteria</taxon>
        <taxon>Pseudomonadati</taxon>
        <taxon>Bacteroidota</taxon>
        <taxon>Cytophagia</taxon>
        <taxon>Cytophagales</taxon>
        <taxon>Spirosomataceae</taxon>
        <taxon>Fibrivirga</taxon>
    </lineage>
</organism>
<evidence type="ECO:0000313" key="2">
    <source>
        <dbReference type="EMBL" id="NID13343.1"/>
    </source>
</evidence>
<feature type="transmembrane region" description="Helical" evidence="1">
    <location>
        <begin position="185"/>
        <end position="207"/>
    </location>
</feature>
<reference evidence="3" key="1">
    <citation type="submission" date="2019-09" db="EMBL/GenBank/DDBJ databases">
        <authorList>
            <person name="Jung D.-H."/>
        </authorList>
    </citation>
    <scope>NUCLEOTIDE SEQUENCE [LARGE SCALE GENOMIC DNA]</scope>
    <source>
        <strain evidence="3">JA-25</strain>
    </source>
</reference>
<keyword evidence="3" id="KW-1185">Reference proteome</keyword>
<dbReference type="Pfam" id="PF14093">
    <property type="entry name" value="DUF4271"/>
    <property type="match status" value="1"/>
</dbReference>
<name>A0ABX0QNI8_9BACT</name>
<reference evidence="3" key="2">
    <citation type="submission" date="2023-07" db="EMBL/GenBank/DDBJ databases">
        <authorList>
            <person name="Jung D.-H."/>
        </authorList>
    </citation>
    <scope>NUCLEOTIDE SEQUENCE [LARGE SCALE GENOMIC DNA]</scope>
    <source>
        <strain evidence="3">JA-25</strain>
    </source>
</reference>
<feature type="transmembrane region" description="Helical" evidence="1">
    <location>
        <begin position="351"/>
        <end position="371"/>
    </location>
</feature>